<evidence type="ECO:0000313" key="8">
    <source>
        <dbReference type="Proteomes" id="UP000823964"/>
    </source>
</evidence>
<evidence type="ECO:0000256" key="4">
    <source>
        <dbReference type="PROSITE-ProRule" id="PRU00510"/>
    </source>
</evidence>
<dbReference type="SUPFAM" id="SSF109635">
    <property type="entry name" value="DnaK suppressor protein DksA, alpha-hairpin domain"/>
    <property type="match status" value="1"/>
</dbReference>
<dbReference type="GO" id="GO:0008270">
    <property type="term" value="F:zinc ion binding"/>
    <property type="evidence" value="ECO:0007669"/>
    <property type="project" value="UniProtKB-KW"/>
</dbReference>
<accession>A0A9D1VAI9</accession>
<organism evidence="7 8">
    <name type="scientific">Candidatus Akkermansia intestinigallinarum</name>
    <dbReference type="NCBI Taxonomy" id="2838431"/>
    <lineage>
        <taxon>Bacteria</taxon>
        <taxon>Pseudomonadati</taxon>
        <taxon>Verrucomicrobiota</taxon>
        <taxon>Verrucomicrobiia</taxon>
        <taxon>Verrucomicrobiales</taxon>
        <taxon>Akkermansiaceae</taxon>
        <taxon>Akkermansia</taxon>
    </lineage>
</organism>
<protein>
    <submittedName>
        <fullName evidence="7">TraR/DksA C4-type zinc finger protein</fullName>
    </submittedName>
</protein>
<feature type="non-terminal residue" evidence="7">
    <location>
        <position position="1"/>
    </location>
</feature>
<dbReference type="EMBL" id="DXFQ01000052">
    <property type="protein sequence ID" value="HIX19591.1"/>
    <property type="molecule type" value="Genomic_DNA"/>
</dbReference>
<keyword evidence="1" id="KW-0479">Metal-binding</keyword>
<evidence type="ECO:0000256" key="3">
    <source>
        <dbReference type="ARBA" id="ARBA00022833"/>
    </source>
</evidence>
<evidence type="ECO:0000259" key="6">
    <source>
        <dbReference type="Pfam" id="PF01258"/>
    </source>
</evidence>
<feature type="region of interest" description="Disordered" evidence="5">
    <location>
        <begin position="1"/>
        <end position="46"/>
    </location>
</feature>
<dbReference type="Gene3D" id="1.20.120.910">
    <property type="entry name" value="DksA, coiled-coil domain"/>
    <property type="match status" value="1"/>
</dbReference>
<evidence type="ECO:0000313" key="7">
    <source>
        <dbReference type="EMBL" id="HIX19591.1"/>
    </source>
</evidence>
<dbReference type="Pfam" id="PF01258">
    <property type="entry name" value="zf-dskA_traR"/>
    <property type="match status" value="1"/>
</dbReference>
<feature type="compositionally biased region" description="Basic and acidic residues" evidence="5">
    <location>
        <begin position="19"/>
        <end position="44"/>
    </location>
</feature>
<dbReference type="SUPFAM" id="SSF57716">
    <property type="entry name" value="Glucocorticoid receptor-like (DNA-binding domain)"/>
    <property type="match status" value="1"/>
</dbReference>
<gene>
    <name evidence="7" type="ORF">H9862_03185</name>
</gene>
<dbReference type="PROSITE" id="PS51128">
    <property type="entry name" value="ZF_DKSA_2"/>
    <property type="match status" value="1"/>
</dbReference>
<comment type="caution">
    <text evidence="7">The sequence shown here is derived from an EMBL/GenBank/DDBJ whole genome shotgun (WGS) entry which is preliminary data.</text>
</comment>
<dbReference type="PANTHER" id="PTHR33823">
    <property type="entry name" value="RNA POLYMERASE-BINDING TRANSCRIPTION FACTOR DKSA-RELATED"/>
    <property type="match status" value="1"/>
</dbReference>
<evidence type="ECO:0000256" key="5">
    <source>
        <dbReference type="SAM" id="MobiDB-lite"/>
    </source>
</evidence>
<evidence type="ECO:0000256" key="2">
    <source>
        <dbReference type="ARBA" id="ARBA00022771"/>
    </source>
</evidence>
<keyword evidence="2" id="KW-0863">Zinc-finger</keyword>
<proteinExistence type="predicted"/>
<dbReference type="InterPro" id="IPR037187">
    <property type="entry name" value="DnaK_N"/>
</dbReference>
<sequence>KPASASAATSRKKPAAPKSKPDSKPAVREEAPIKDTLTPEERERSRKLKATIELLKADPEWPAFLEEQREALYKLRDDLAPNVHNVTREHLRSGASNLSSSSGQHIGDAGSDAEVRALTISLLDKDREQLFEIDAALERIRRGTYGICEISLEPIPKGRLRARPFCRLTVKCQEEYEKKYGSYANYRAKNQGSVGFAGLQNVEDDAISLDDSEE</sequence>
<feature type="zinc finger region" description="dksA C4-type" evidence="4">
    <location>
        <begin position="148"/>
        <end position="172"/>
    </location>
</feature>
<dbReference type="InterPro" id="IPR000962">
    <property type="entry name" value="Znf_DskA_TraR"/>
</dbReference>
<name>A0A9D1VAI9_9BACT</name>
<reference evidence="7" key="2">
    <citation type="submission" date="2021-04" db="EMBL/GenBank/DDBJ databases">
        <authorList>
            <person name="Gilroy R."/>
        </authorList>
    </citation>
    <scope>NUCLEOTIDE SEQUENCE</scope>
    <source>
        <strain evidence="7">14975</strain>
    </source>
</reference>
<dbReference type="AlphaFoldDB" id="A0A9D1VAI9"/>
<feature type="domain" description="Zinc finger DksA/TraR C4-type" evidence="6">
    <location>
        <begin position="143"/>
        <end position="178"/>
    </location>
</feature>
<dbReference type="Proteomes" id="UP000823964">
    <property type="component" value="Unassembled WGS sequence"/>
</dbReference>
<dbReference type="PANTHER" id="PTHR33823:SF4">
    <property type="entry name" value="GENERAL STRESS PROTEIN 16O"/>
    <property type="match status" value="1"/>
</dbReference>
<evidence type="ECO:0000256" key="1">
    <source>
        <dbReference type="ARBA" id="ARBA00022723"/>
    </source>
</evidence>
<keyword evidence="3" id="KW-0862">Zinc</keyword>
<dbReference type="InterPro" id="IPR020458">
    <property type="entry name" value="Znf_DskA_TraR_CS"/>
</dbReference>
<reference evidence="7" key="1">
    <citation type="journal article" date="2021" name="PeerJ">
        <title>Extensive microbial diversity within the chicken gut microbiome revealed by metagenomics and culture.</title>
        <authorList>
            <person name="Gilroy R."/>
            <person name="Ravi A."/>
            <person name="Getino M."/>
            <person name="Pursley I."/>
            <person name="Horton D.L."/>
            <person name="Alikhan N.F."/>
            <person name="Baker D."/>
            <person name="Gharbi K."/>
            <person name="Hall N."/>
            <person name="Watson M."/>
            <person name="Adriaenssens E.M."/>
            <person name="Foster-Nyarko E."/>
            <person name="Jarju S."/>
            <person name="Secka A."/>
            <person name="Antonio M."/>
            <person name="Oren A."/>
            <person name="Chaudhuri R.R."/>
            <person name="La Ragione R."/>
            <person name="Hildebrand F."/>
            <person name="Pallen M.J."/>
        </authorList>
    </citation>
    <scope>NUCLEOTIDE SEQUENCE</scope>
    <source>
        <strain evidence="7">14975</strain>
    </source>
</reference>
<dbReference type="PROSITE" id="PS01102">
    <property type="entry name" value="ZF_DKSA_1"/>
    <property type="match status" value="1"/>
</dbReference>